<reference evidence="5" key="1">
    <citation type="submission" date="2019-06" db="EMBL/GenBank/DDBJ databases">
        <title>Draft genome sequence of the griseofulvin-producing fungus Xylaria cubensis strain G536.</title>
        <authorList>
            <person name="Mead M.E."/>
            <person name="Raja H.A."/>
            <person name="Steenwyk J.L."/>
            <person name="Knowles S.L."/>
            <person name="Oberlies N.H."/>
            <person name="Rokas A."/>
        </authorList>
    </citation>
    <scope>NUCLEOTIDE SEQUENCE [LARGE SCALE GENOMIC DNA]</scope>
    <source>
        <strain evidence="5">G536</strain>
    </source>
</reference>
<dbReference type="AlphaFoldDB" id="A0A553HJ27"/>
<dbReference type="GO" id="GO:0032543">
    <property type="term" value="P:mitochondrial translation"/>
    <property type="evidence" value="ECO:0007669"/>
    <property type="project" value="InterPro"/>
</dbReference>
<feature type="transmembrane region" description="Helical" evidence="2">
    <location>
        <begin position="504"/>
        <end position="524"/>
    </location>
</feature>
<dbReference type="Pfam" id="PF14622">
    <property type="entry name" value="Ribonucleas_3_3"/>
    <property type="match status" value="1"/>
</dbReference>
<dbReference type="PANTHER" id="PTHR28160:SF1">
    <property type="entry name" value="LARGE RIBOSOMAL SUBUNIT PROTEIN ML57"/>
    <property type="match status" value="1"/>
</dbReference>
<name>A0A553HJ27_9PEZI</name>
<dbReference type="EMBL" id="VFLP01000107">
    <property type="protein sequence ID" value="TRX87950.1"/>
    <property type="molecule type" value="Genomic_DNA"/>
</dbReference>
<feature type="transmembrane region" description="Helical" evidence="2">
    <location>
        <begin position="603"/>
        <end position="628"/>
    </location>
</feature>
<accession>A0A553HJ27</accession>
<keyword evidence="5" id="KW-1185">Reference proteome</keyword>
<keyword evidence="2" id="KW-0812">Transmembrane</keyword>
<gene>
    <name evidence="4" type="ORF">FHL15_011154</name>
</gene>
<keyword evidence="2" id="KW-0472">Membrane</keyword>
<comment type="caution">
    <text evidence="4">The sequence shown here is derived from an EMBL/GenBank/DDBJ whole genome shotgun (WGS) entry which is preliminary data.</text>
</comment>
<protein>
    <recommendedName>
        <fullName evidence="3">RNase III domain-containing protein</fullName>
    </recommendedName>
</protein>
<evidence type="ECO:0000256" key="1">
    <source>
        <dbReference type="SAM" id="MobiDB-lite"/>
    </source>
</evidence>
<dbReference type="OrthoDB" id="2281895at2759"/>
<organism evidence="4 5">
    <name type="scientific">Xylaria flabelliformis</name>
    <dbReference type="NCBI Taxonomy" id="2512241"/>
    <lineage>
        <taxon>Eukaryota</taxon>
        <taxon>Fungi</taxon>
        <taxon>Dikarya</taxon>
        <taxon>Ascomycota</taxon>
        <taxon>Pezizomycotina</taxon>
        <taxon>Sordariomycetes</taxon>
        <taxon>Xylariomycetidae</taxon>
        <taxon>Xylariales</taxon>
        <taxon>Xylariaceae</taxon>
        <taxon>Xylaria</taxon>
    </lineage>
</organism>
<feature type="transmembrane region" description="Helical" evidence="2">
    <location>
        <begin position="476"/>
        <end position="497"/>
    </location>
</feature>
<feature type="region of interest" description="Disordered" evidence="1">
    <location>
        <begin position="40"/>
        <end position="64"/>
    </location>
</feature>
<dbReference type="Proteomes" id="UP000319160">
    <property type="component" value="Unassembled WGS sequence"/>
</dbReference>
<dbReference type="InterPro" id="IPR000999">
    <property type="entry name" value="RNase_III_dom"/>
</dbReference>
<dbReference type="PANTHER" id="PTHR28160">
    <property type="entry name" value="54S RIBOSOMAL PROTEIN L15, MITOCHONDRIAL"/>
    <property type="match status" value="1"/>
</dbReference>
<dbReference type="Gene3D" id="1.10.1520.10">
    <property type="entry name" value="Ribonuclease III domain"/>
    <property type="match status" value="1"/>
</dbReference>
<dbReference type="SUPFAM" id="SSF69065">
    <property type="entry name" value="RNase III domain-like"/>
    <property type="match status" value="1"/>
</dbReference>
<dbReference type="CDD" id="cd00593">
    <property type="entry name" value="RIBOc"/>
    <property type="match status" value="1"/>
</dbReference>
<feature type="transmembrane region" description="Helical" evidence="2">
    <location>
        <begin position="372"/>
        <end position="390"/>
    </location>
</feature>
<dbReference type="InterPro" id="IPR040030">
    <property type="entry name" value="Ribosomal_mL57"/>
</dbReference>
<evidence type="ECO:0000313" key="5">
    <source>
        <dbReference type="Proteomes" id="UP000319160"/>
    </source>
</evidence>
<feature type="transmembrane region" description="Helical" evidence="2">
    <location>
        <begin position="410"/>
        <end position="433"/>
    </location>
</feature>
<feature type="compositionally biased region" description="Basic and acidic residues" evidence="1">
    <location>
        <begin position="654"/>
        <end position="664"/>
    </location>
</feature>
<dbReference type="GO" id="GO:0005762">
    <property type="term" value="C:mitochondrial large ribosomal subunit"/>
    <property type="evidence" value="ECO:0007669"/>
    <property type="project" value="InterPro"/>
</dbReference>
<evidence type="ECO:0000256" key="2">
    <source>
        <dbReference type="SAM" id="Phobius"/>
    </source>
</evidence>
<feature type="compositionally biased region" description="Acidic residues" evidence="1">
    <location>
        <begin position="644"/>
        <end position="653"/>
    </location>
</feature>
<keyword evidence="2" id="KW-1133">Transmembrane helix</keyword>
<sequence length="664" mass="73667">MALTTSRSAVSLSRRALRHYNSQNAPSVAAAVTHHPLAPTSSRTFATSASRPSEAAAAAAEAPRWSYTPTRMRAPFSPHITKDPSRSLWHVNDNPEKLDNALNTFLGRDGERMLPEELKWLAVTHKSFDQGRRGFNDRLAFLGRQICVLEATESIITSPPKYGNIVADPYADKRQPVEDPALRSLDNLSENQPSDLFTLEKLTKLAIDTGLSEVVRWKPRMPENPIGSGLNVVMSGAVYALVGAIALQNGGKAASRIVHERIMKRIRNILQQIFSGYLELLLNCTKFRMARIKISQPLVHQLQIQYVLIIPVLFAVLTVVILTTHGDVNIPLLYSQCHARSRLPALSHIPILGAPACFLVSAFMFATASMRAVAQLGVFLSFLGALLTVCRVEAARACNQRSWNIRFPALSWLAFNLIGGSFVWDLWIIPAFLKHAKDMRVERVKEDALEHGQGNEGPFEEERVMLERSFITRADIYAVPVAVAIGFIVPSILMLVLKDAASVAVWLFFPLLVAAVHLAVKFAAVRLLRDNGPLYLESHSPSMVLVYAVPFIASLFSHTFFIWSFFYKNDSRQMTRTVLKFVKIDFVFTAASVLYWVFVESGIVPAVLMLVFSVVLGPGAALCLTWIIREREICAFTVSGEENNGSEESDGDDSTVHEETPLLN</sequence>
<feature type="transmembrane region" description="Helical" evidence="2">
    <location>
        <begin position="544"/>
        <end position="566"/>
    </location>
</feature>
<dbReference type="InterPro" id="IPR036389">
    <property type="entry name" value="RNase_III_sf"/>
</dbReference>
<feature type="region of interest" description="Disordered" evidence="1">
    <location>
        <begin position="641"/>
        <end position="664"/>
    </location>
</feature>
<feature type="transmembrane region" description="Helical" evidence="2">
    <location>
        <begin position="578"/>
        <end position="597"/>
    </location>
</feature>
<dbReference type="GO" id="GO:0004525">
    <property type="term" value="F:ribonuclease III activity"/>
    <property type="evidence" value="ECO:0007669"/>
    <property type="project" value="InterPro"/>
</dbReference>
<dbReference type="GO" id="GO:0006396">
    <property type="term" value="P:RNA processing"/>
    <property type="evidence" value="ECO:0007669"/>
    <property type="project" value="InterPro"/>
</dbReference>
<feature type="transmembrane region" description="Helical" evidence="2">
    <location>
        <begin position="304"/>
        <end position="324"/>
    </location>
</feature>
<feature type="domain" description="RNase III" evidence="3">
    <location>
        <begin position="116"/>
        <end position="265"/>
    </location>
</feature>
<evidence type="ECO:0000313" key="4">
    <source>
        <dbReference type="EMBL" id="TRX87950.1"/>
    </source>
</evidence>
<dbReference type="GO" id="GO:0003735">
    <property type="term" value="F:structural constituent of ribosome"/>
    <property type="evidence" value="ECO:0007669"/>
    <property type="project" value="InterPro"/>
</dbReference>
<dbReference type="FunFam" id="1.10.1520.10:FF:000018">
    <property type="entry name" value="RNase III domain protein"/>
    <property type="match status" value="1"/>
</dbReference>
<proteinExistence type="predicted"/>
<evidence type="ECO:0000259" key="3">
    <source>
        <dbReference type="Pfam" id="PF14622"/>
    </source>
</evidence>
<feature type="transmembrane region" description="Helical" evidence="2">
    <location>
        <begin position="345"/>
        <end position="366"/>
    </location>
</feature>